<proteinExistence type="predicted"/>
<dbReference type="GO" id="GO:0051301">
    <property type="term" value="P:cell division"/>
    <property type="evidence" value="ECO:0007669"/>
    <property type="project" value="UniProtKB-KW"/>
</dbReference>
<organism evidence="9">
    <name type="scientific">Brugia pahangi</name>
    <name type="common">Filarial nematode worm</name>
    <dbReference type="NCBI Taxonomy" id="6280"/>
    <lineage>
        <taxon>Eukaryota</taxon>
        <taxon>Metazoa</taxon>
        <taxon>Ecdysozoa</taxon>
        <taxon>Nematoda</taxon>
        <taxon>Chromadorea</taxon>
        <taxon>Rhabditida</taxon>
        <taxon>Spirurina</taxon>
        <taxon>Spiruromorpha</taxon>
        <taxon>Filarioidea</taxon>
        <taxon>Onchocercidae</taxon>
        <taxon>Brugia</taxon>
    </lineage>
</organism>
<evidence type="ECO:0000256" key="2">
    <source>
        <dbReference type="ARBA" id="ARBA00022618"/>
    </source>
</evidence>
<evidence type="ECO:0000256" key="3">
    <source>
        <dbReference type="ARBA" id="ARBA00022776"/>
    </source>
</evidence>
<dbReference type="GO" id="GO:0005634">
    <property type="term" value="C:nucleus"/>
    <property type="evidence" value="ECO:0007669"/>
    <property type="project" value="UniProtKB-SubCell"/>
</dbReference>
<evidence type="ECO:0000256" key="6">
    <source>
        <dbReference type="SAM" id="MobiDB-lite"/>
    </source>
</evidence>
<evidence type="ECO:0000256" key="5">
    <source>
        <dbReference type="ARBA" id="ARBA00023306"/>
    </source>
</evidence>
<dbReference type="InterPro" id="IPR016024">
    <property type="entry name" value="ARM-type_fold"/>
</dbReference>
<evidence type="ECO:0000313" key="9">
    <source>
        <dbReference type="WBParaSite" id="BPAG_0000192301-mRNA-1"/>
    </source>
</evidence>
<dbReference type="SUPFAM" id="SSF48371">
    <property type="entry name" value="ARM repeat"/>
    <property type="match status" value="1"/>
</dbReference>
<dbReference type="PANTHER" id="PTHR12663:SF0">
    <property type="entry name" value="PRECOCIOUS DISSOCIATION OF SISTERS 5, ISOFORM A"/>
    <property type="match status" value="1"/>
</dbReference>
<dbReference type="WBParaSite" id="BPAG_0000192301-mRNA-1">
    <property type="protein sequence ID" value="BPAG_0000192301-mRNA-1"/>
    <property type="gene ID" value="BPAG_0000192301"/>
</dbReference>
<evidence type="ECO:0000313" key="7">
    <source>
        <dbReference type="EMBL" id="VDN83090.1"/>
    </source>
</evidence>
<dbReference type="Gene3D" id="1.25.10.10">
    <property type="entry name" value="Leucine-rich Repeat Variant"/>
    <property type="match status" value="1"/>
</dbReference>
<accession>A0A0N4T197</accession>
<dbReference type="Pfam" id="PF20168">
    <property type="entry name" value="PDS5"/>
    <property type="match status" value="1"/>
</dbReference>
<gene>
    <name evidence="7" type="ORF">BPAG_LOCUS1904</name>
</gene>
<dbReference type="InterPro" id="IPR039776">
    <property type="entry name" value="Pds5"/>
</dbReference>
<reference evidence="7 8" key="2">
    <citation type="submission" date="2018-11" db="EMBL/GenBank/DDBJ databases">
        <authorList>
            <consortium name="Pathogen Informatics"/>
        </authorList>
    </citation>
    <scope>NUCLEOTIDE SEQUENCE [LARGE SCALE GENOMIC DNA]</scope>
</reference>
<evidence type="ECO:0000256" key="4">
    <source>
        <dbReference type="ARBA" id="ARBA00023242"/>
    </source>
</evidence>
<feature type="region of interest" description="Disordered" evidence="6">
    <location>
        <begin position="1265"/>
        <end position="1304"/>
    </location>
</feature>
<keyword evidence="3" id="KW-0498">Mitosis</keyword>
<keyword evidence="2" id="KW-0132">Cell division</keyword>
<dbReference type="InterPro" id="IPR011989">
    <property type="entry name" value="ARM-like"/>
</dbReference>
<reference evidence="9" key="1">
    <citation type="submission" date="2017-02" db="UniProtKB">
        <authorList>
            <consortium name="WormBaseParasite"/>
        </authorList>
    </citation>
    <scope>IDENTIFICATION</scope>
</reference>
<name>A0A0N4T197_BRUPA</name>
<feature type="compositionally biased region" description="Polar residues" evidence="6">
    <location>
        <begin position="1276"/>
        <end position="1290"/>
    </location>
</feature>
<dbReference type="Proteomes" id="UP000278627">
    <property type="component" value="Unassembled WGS sequence"/>
</dbReference>
<keyword evidence="4" id="KW-0539">Nucleus</keyword>
<dbReference type="STRING" id="6280.A0A0N4T197"/>
<sequence>MVPVGVRIIEIIKSMPSNTIKYPKGCKPVSAGTKNTELLKRLKALSEMLKGEATNEEADAPNRYKDLMLHLTDSQFLSNKNGDVQLLLACCIADLFRIFAPNSPVENQSLLKVRNVLLFLTTVIGNVPDKGSWTHQFYLYLLENISVVETMQLALELGDDAHVILRQLIKQFFNNINKQNADEHVQRMLMAVCSKLIQGVDQISNIVLDAIFFFLVQPQKINNHEAYLMARDLIRTNQTTLEPYVALLLKRGLETGILDECELISPKKLYDLICELHKFAPELISSVLPILVNQMHNEDINVRREAVRLFGNLFGDQNSHMAEDEPEVWSEYMKRFADVNEEIRRICTRNAEDILVFHPELRGQVTDAVISRCQDLDESVRLEVLTMVQGLARRKFEALSERLLTYVIDRIRDKKVKVRHAVIRGLSHLHRTIFSNDELTNLERSSVSNIFSAIMNHYYQPISEDRLLIEKIFVSNLIPYKLDEGKRMRILVNIFLNTNNYGVKALEQILMKQSFQRRLLRNLVKLIEQSVEPEKGKTIDDVIRAIVECSSEPAKFSLLFRQFMTHLTNDKQILLSLKYITEKEYTCQKVESAILEILQRLRDHKVSAECLDAVRSLFECCSPLQFDGTAVSVLLDIVITLIKDSSGINQSSHYYKLIKLLKIVANAYPHCFVNESTFESLVELIEIENFSETENLLGLVIAISTEIRQHELLAEDMIEKYVKYCEYISLNGTPRAAKYAVRCISRLLNIEQARTKLGIIFQDSLSHISASNPQCCTALKALGSCVEVDAAQFCNELLEILKTKIMDLLLDRSSDNTIFSQENNADNCCDEIYVEIKKHCLKFVANFLVSVAQFSECDVEPVAKNLLKLYSTLLETKGDIFEKPCSRAHMAEFRILAGSSMLKLATKPRYAKFVTADDLVMLSALGYDEEFEMRHRFFGKLNKHLMALQLHVEYLGLFALVSLYDDVDFQNKMRVLVDANITKRRKYMERSKMKDFAPYYQPEYCLAYAIYILAKLPSFESIKCEPELRRLTESIWFLLGIFSARKEPGSLEFIYNIFQTVKNSTDSKLESCSREELQQKNEKIWALCDIGMLLMSYRVKILMKDIQFKPLLSKRFFLNMGKANTKVYLPASFVKEMKTYKANTKHQKTDTTKAATKSLVRHSLTNNSKHSTRVSSVLKVGSKRAVSKKQSNRNRKAKVNDFPLSNETDEIVIKHPKLVSEEGKPQQRKMNEKKLVLEKIFQTSSGSSWDLGMEASSPLKTLVREREKMEKPVTLKSLNNESKPGTSEANPSKDGQHIRGSLEDCDYSPIRPVYVETAVTRQLPFTSSTPIVATKKRRTIVTDGENNDVVHKDQNDTKVVTTKKLRKVGEGNGDKYGNTKKLSSARSLKRLDEKARAEIVPDTSSIATRLRSRQAAISFPVQRPDVESSNK</sequence>
<evidence type="ECO:0000313" key="8">
    <source>
        <dbReference type="Proteomes" id="UP000278627"/>
    </source>
</evidence>
<comment type="subcellular location">
    <subcellularLocation>
        <location evidence="1">Nucleus</location>
    </subcellularLocation>
</comment>
<keyword evidence="5" id="KW-0131">Cell cycle</keyword>
<dbReference type="PANTHER" id="PTHR12663">
    <property type="entry name" value="ANDROGEN INDUCED INHIBITOR OF PROLIFERATION AS3 / PDS5-RELATED"/>
    <property type="match status" value="1"/>
</dbReference>
<dbReference type="EMBL" id="UZAD01000197">
    <property type="protein sequence ID" value="VDN83090.1"/>
    <property type="molecule type" value="Genomic_DNA"/>
</dbReference>
<protein>
    <submittedName>
        <fullName evidence="9">Sister chromatid cohesion protein PDS5 homolog B</fullName>
    </submittedName>
</protein>
<keyword evidence="8" id="KW-1185">Reference proteome</keyword>
<evidence type="ECO:0000256" key="1">
    <source>
        <dbReference type="ARBA" id="ARBA00004123"/>
    </source>
</evidence>
<dbReference type="GO" id="GO:0007064">
    <property type="term" value="P:mitotic sister chromatid cohesion"/>
    <property type="evidence" value="ECO:0007669"/>
    <property type="project" value="InterPro"/>
</dbReference>